<feature type="region of interest" description="Disordered" evidence="1">
    <location>
        <begin position="28"/>
        <end position="75"/>
    </location>
</feature>
<name>A0A8J2KFZ7_9HEXA</name>
<keyword evidence="3" id="KW-1185">Reference proteome</keyword>
<feature type="compositionally biased region" description="Basic residues" evidence="1">
    <location>
        <begin position="36"/>
        <end position="49"/>
    </location>
</feature>
<organism evidence="2 3">
    <name type="scientific">Allacma fusca</name>
    <dbReference type="NCBI Taxonomy" id="39272"/>
    <lineage>
        <taxon>Eukaryota</taxon>
        <taxon>Metazoa</taxon>
        <taxon>Ecdysozoa</taxon>
        <taxon>Arthropoda</taxon>
        <taxon>Hexapoda</taxon>
        <taxon>Collembola</taxon>
        <taxon>Symphypleona</taxon>
        <taxon>Sminthuridae</taxon>
        <taxon>Allacma</taxon>
    </lineage>
</organism>
<gene>
    <name evidence="2" type="ORF">AFUS01_LOCUS14454</name>
</gene>
<protein>
    <submittedName>
        <fullName evidence="2">Uncharacterized protein</fullName>
    </submittedName>
</protein>
<dbReference type="Proteomes" id="UP000708208">
    <property type="component" value="Unassembled WGS sequence"/>
</dbReference>
<sequence>MAPQNQHFQVHGREKCLDKEVIVEPGKNPVVLPKKISQHRQVNRVKRRPPSPSSSKSRSSRKTQQSRKRTVGRKH</sequence>
<feature type="compositionally biased region" description="Basic residues" evidence="1">
    <location>
        <begin position="58"/>
        <end position="75"/>
    </location>
</feature>
<comment type="caution">
    <text evidence="2">The sequence shown here is derived from an EMBL/GenBank/DDBJ whole genome shotgun (WGS) entry which is preliminary data.</text>
</comment>
<accession>A0A8J2KFZ7</accession>
<evidence type="ECO:0000313" key="2">
    <source>
        <dbReference type="EMBL" id="CAG7725499.1"/>
    </source>
</evidence>
<reference evidence="2" key="1">
    <citation type="submission" date="2021-06" db="EMBL/GenBank/DDBJ databases">
        <authorList>
            <person name="Hodson N. C."/>
            <person name="Mongue J. A."/>
            <person name="Jaron S. K."/>
        </authorList>
    </citation>
    <scope>NUCLEOTIDE SEQUENCE</scope>
</reference>
<evidence type="ECO:0000256" key="1">
    <source>
        <dbReference type="SAM" id="MobiDB-lite"/>
    </source>
</evidence>
<dbReference type="EMBL" id="CAJVCH010122855">
    <property type="protein sequence ID" value="CAG7725499.1"/>
    <property type="molecule type" value="Genomic_DNA"/>
</dbReference>
<evidence type="ECO:0000313" key="3">
    <source>
        <dbReference type="Proteomes" id="UP000708208"/>
    </source>
</evidence>
<dbReference type="AlphaFoldDB" id="A0A8J2KFZ7"/>
<proteinExistence type="predicted"/>